<organism evidence="1 2">
    <name type="scientific">Sphingobacterium haloxyli</name>
    <dbReference type="NCBI Taxonomy" id="2100533"/>
    <lineage>
        <taxon>Bacteria</taxon>
        <taxon>Pseudomonadati</taxon>
        <taxon>Bacteroidota</taxon>
        <taxon>Sphingobacteriia</taxon>
        <taxon>Sphingobacteriales</taxon>
        <taxon>Sphingobacteriaceae</taxon>
        <taxon>Sphingobacterium</taxon>
    </lineage>
</organism>
<dbReference type="EMBL" id="PVBQ01000013">
    <property type="protein sequence ID" value="PRD46525.1"/>
    <property type="molecule type" value="Genomic_DNA"/>
</dbReference>
<gene>
    <name evidence="1" type="ORF">C5745_15310</name>
</gene>
<sequence length="258" mass="29338">MGLPLAIADFILELEKGLDTSFSNRYLNGVVVLYAKMPCFALAIYFGGSAERVDVGDIRTFHVDHDQILKDPRKILSRLCSLLGKGQVIYGRQTVVARIDKRMASAFLNENHLQIAIPGKYRYGLFHNGELVSVAIFSGGRRMRRQDSISYRSFELLRFCHKAGYRVVGGLSKLLKAFVQDFHPSDIMTYVDRDWAAVSNLRTLGFHEEGHTPPQAFWILGKERYYITDPERLSELKQTYPMGYLSHNNGSTKLVLQL</sequence>
<reference evidence="1 2" key="1">
    <citation type="submission" date="2018-02" db="EMBL/GenBank/DDBJ databases">
        <title>The draft genome of Sphingobacterium sp. 5JN-11.</title>
        <authorList>
            <person name="Liu L."/>
            <person name="Li L."/>
            <person name="Liang L."/>
            <person name="Zhang X."/>
            <person name="Wang T."/>
        </authorList>
    </citation>
    <scope>NUCLEOTIDE SEQUENCE [LARGE SCALE GENOMIC DNA]</scope>
    <source>
        <strain evidence="1 2">5JN-11</strain>
    </source>
</reference>
<evidence type="ECO:0000313" key="2">
    <source>
        <dbReference type="Proteomes" id="UP000239711"/>
    </source>
</evidence>
<accession>A0A2S9J164</accession>
<name>A0A2S9J164_9SPHI</name>
<protein>
    <submittedName>
        <fullName evidence="1">Uncharacterized protein</fullName>
    </submittedName>
</protein>
<dbReference type="AlphaFoldDB" id="A0A2S9J164"/>
<dbReference type="Proteomes" id="UP000239711">
    <property type="component" value="Unassembled WGS sequence"/>
</dbReference>
<dbReference type="RefSeq" id="WP_105717879.1">
    <property type="nucleotide sequence ID" value="NZ_PVBQ01000013.1"/>
</dbReference>
<keyword evidence="2" id="KW-1185">Reference proteome</keyword>
<comment type="caution">
    <text evidence="1">The sequence shown here is derived from an EMBL/GenBank/DDBJ whole genome shotgun (WGS) entry which is preliminary data.</text>
</comment>
<evidence type="ECO:0000313" key="1">
    <source>
        <dbReference type="EMBL" id="PRD46525.1"/>
    </source>
</evidence>
<proteinExistence type="predicted"/>
<dbReference type="OrthoDB" id="943693at2"/>